<dbReference type="AlphaFoldDB" id="A0A8T2QN74"/>
<protein>
    <recommendedName>
        <fullName evidence="8">FYVE-type domain-containing protein</fullName>
    </recommendedName>
</protein>
<gene>
    <name evidence="9" type="ORF">KP509_33G007900</name>
</gene>
<evidence type="ECO:0000313" key="9">
    <source>
        <dbReference type="EMBL" id="KAH7285020.1"/>
    </source>
</evidence>
<dbReference type="Gene3D" id="2.130.10.30">
    <property type="entry name" value="Regulator of chromosome condensation 1/beta-lactamase-inhibitor protein II"/>
    <property type="match status" value="2"/>
</dbReference>
<evidence type="ECO:0000313" key="10">
    <source>
        <dbReference type="Proteomes" id="UP000825935"/>
    </source>
</evidence>
<evidence type="ECO:0000256" key="6">
    <source>
        <dbReference type="PROSITE-ProRule" id="PRU00235"/>
    </source>
</evidence>
<dbReference type="PANTHER" id="PTHR22870:SF437">
    <property type="entry name" value="REGULATOR OF CHROMOSOME CONDENSATION (RCC1) FAMILY WITH FYVE ZINC FINGER DOMAIN-CONTAINING PROTEIN"/>
    <property type="match status" value="1"/>
</dbReference>
<dbReference type="Gene3D" id="3.30.40.10">
    <property type="entry name" value="Zinc/RING finger domain, C3HC4 (zinc finger)"/>
    <property type="match status" value="1"/>
</dbReference>
<keyword evidence="2" id="KW-0677">Repeat</keyword>
<feature type="region of interest" description="Disordered" evidence="7">
    <location>
        <begin position="818"/>
        <end position="842"/>
    </location>
</feature>
<feature type="compositionally biased region" description="Polar residues" evidence="7">
    <location>
        <begin position="167"/>
        <end position="180"/>
    </location>
</feature>
<dbReference type="CDD" id="cd13365">
    <property type="entry name" value="PH_PLC_plant-like"/>
    <property type="match status" value="1"/>
</dbReference>
<evidence type="ECO:0000256" key="2">
    <source>
        <dbReference type="ARBA" id="ARBA00022737"/>
    </source>
</evidence>
<evidence type="ECO:0000259" key="8">
    <source>
        <dbReference type="PROSITE" id="PS50178"/>
    </source>
</evidence>
<dbReference type="EMBL" id="CM035438">
    <property type="protein sequence ID" value="KAH7285020.1"/>
    <property type="molecule type" value="Genomic_DNA"/>
</dbReference>
<dbReference type="Gene3D" id="2.30.29.30">
    <property type="entry name" value="Pleckstrin-homology domain (PH domain)/Phosphotyrosine-binding domain (PTB)"/>
    <property type="match status" value="1"/>
</dbReference>
<keyword evidence="10" id="KW-1185">Reference proteome</keyword>
<dbReference type="GO" id="GO:0008270">
    <property type="term" value="F:zinc ion binding"/>
    <property type="evidence" value="ECO:0007669"/>
    <property type="project" value="UniProtKB-KW"/>
</dbReference>
<feature type="compositionally biased region" description="Polar residues" evidence="7">
    <location>
        <begin position="217"/>
        <end position="229"/>
    </location>
</feature>
<feature type="region of interest" description="Disordered" evidence="7">
    <location>
        <begin position="970"/>
        <end position="1023"/>
    </location>
</feature>
<feature type="repeat" description="RCC1" evidence="6">
    <location>
        <begin position="429"/>
        <end position="480"/>
    </location>
</feature>
<dbReference type="PROSITE" id="PS50178">
    <property type="entry name" value="ZF_FYVE"/>
    <property type="match status" value="1"/>
</dbReference>
<sequence length="1023" mass="111835">MGSVERDVEQAITALKKGACLLKYGRRGKPKFCPFRISNDGLFLIWFSGREEKQLRLSSVSRIVPGQRTAIFQRYPRPEKEYQSFSLIYGARSLDLICKDREEAEVWFTGLRSLIFGGLLRKSKSDSSDTNSPLGYAKRSSSLMSSYGSLESLNQVNEEAYSNWSSFDSPSATGARNSPFDNGLRLRKSKTFSEDESRPSKSKGYFEQNLSGPHVHSTGSDSGSNSTPQFRASSLEAFRVSMSSAMSTSSHGSGQDDADALGDVYIWGEGAGDGILGGVSYKVGQVINEKVDAVSPRGVESALVLNVHQVAAGNRHAALVTKQGEVFCWGEESCGRLGHGVHTDVFHPQLIESLANTNVMFIDCGEYHSCAVTFSGEIFTWGNGTFGLLGHDSDVSHWMPKRVSGPLEGLHVAAVSCGTWHTALFTSSGQLFTFGDGTFGVLGHGDRCSLYTPKEVESLKGLRTIGVACGVWHTAAIVDVMAGPSGSTICSSGKLFTWGDGDKGRLGHGDRQQRLVPTCVGALVEHNLCQVACGHSLTVVQTDAGHVYTIGSPVYGQLGNEKADGKYPCRVEGELHDAFVEEIAVGAFHVAVRTSKCAVYTWGKGANGQLGHGDTMDRKKPKIVEALKDKQVRAIACGTNFTMAICLHKWASGADHSTCSGCRQTFGFTRKRHNCYNCGLLFCHACTPKKALKAALAPNPNKPYRICETCSVRLSKAADEINPTVSVIGRKEMNTADAQDIYRERQDKIFRSQPSFARSTRLDRFKLVDSKSNSKHNQRLEISSSRGSPVRTVTPHYPAFGLSRRLLSASVPLSRIGSRVSSPVPSRKASPPRSFTPISGSIGKKASMPVEEDLKQTNEGLLKEITKLKAQRELAIRILSQDCSVSPCERNWSTWALFHTKKRNRLSTTQLERLVYCHCNLRLLESGGHTGDVREVNVDTVDIERVRDIPDIPPEDLDLYTMLYHELTLPQHDTRSSRSRRGPSGSGDASTSSRPHTTTTRDDDDDDDDDDESDDLSSDTMSE</sequence>
<feature type="repeat" description="RCC1" evidence="6">
    <location>
        <begin position="545"/>
        <end position="596"/>
    </location>
</feature>
<evidence type="ECO:0000256" key="7">
    <source>
        <dbReference type="SAM" id="MobiDB-lite"/>
    </source>
</evidence>
<dbReference type="InterPro" id="IPR011993">
    <property type="entry name" value="PH-like_dom_sf"/>
</dbReference>
<dbReference type="FunFam" id="2.130.10.30:FF:000028">
    <property type="entry name" value="PH, RCC1 and FYVE domains-containing protein 1"/>
    <property type="match status" value="1"/>
</dbReference>
<keyword evidence="4" id="KW-0862">Zinc</keyword>
<dbReference type="Pfam" id="PF25390">
    <property type="entry name" value="WD40_RLD"/>
    <property type="match status" value="1"/>
</dbReference>
<dbReference type="InterPro" id="IPR009091">
    <property type="entry name" value="RCC1/BLIP-II"/>
</dbReference>
<feature type="compositionally biased region" description="Acidic residues" evidence="7">
    <location>
        <begin position="1002"/>
        <end position="1023"/>
    </location>
</feature>
<dbReference type="PROSITE" id="PS50012">
    <property type="entry name" value="RCC1_3"/>
    <property type="match status" value="7"/>
</dbReference>
<dbReference type="InterPro" id="IPR017455">
    <property type="entry name" value="Znf_FYVE-rel"/>
</dbReference>
<evidence type="ECO:0000256" key="5">
    <source>
        <dbReference type="PROSITE-ProRule" id="PRU00091"/>
    </source>
</evidence>
<dbReference type="SUPFAM" id="SSF57903">
    <property type="entry name" value="FYVE/PHD zinc finger"/>
    <property type="match status" value="1"/>
</dbReference>
<dbReference type="InterPro" id="IPR012337">
    <property type="entry name" value="RNaseH-like_sf"/>
</dbReference>
<dbReference type="SUPFAM" id="SSF53098">
    <property type="entry name" value="Ribonuclease H-like"/>
    <property type="match status" value="1"/>
</dbReference>
<proteinExistence type="predicted"/>
<dbReference type="PROSITE" id="PS00626">
    <property type="entry name" value="RCC1_2"/>
    <property type="match status" value="2"/>
</dbReference>
<evidence type="ECO:0000256" key="4">
    <source>
        <dbReference type="ARBA" id="ARBA00022833"/>
    </source>
</evidence>
<dbReference type="OMA" id="QAKSISC"/>
<feature type="compositionally biased region" description="Low complexity" evidence="7">
    <location>
        <begin position="982"/>
        <end position="998"/>
    </location>
</feature>
<dbReference type="InterPro" id="IPR013083">
    <property type="entry name" value="Znf_RING/FYVE/PHD"/>
</dbReference>
<feature type="repeat" description="RCC1" evidence="6">
    <location>
        <begin position="376"/>
        <end position="428"/>
    </location>
</feature>
<dbReference type="Pfam" id="PF01363">
    <property type="entry name" value="FYVE"/>
    <property type="match status" value="1"/>
</dbReference>
<reference evidence="9" key="1">
    <citation type="submission" date="2021-08" db="EMBL/GenBank/DDBJ databases">
        <title>WGS assembly of Ceratopteris richardii.</title>
        <authorList>
            <person name="Marchant D.B."/>
            <person name="Chen G."/>
            <person name="Jenkins J."/>
            <person name="Shu S."/>
            <person name="Leebens-Mack J."/>
            <person name="Grimwood J."/>
            <person name="Schmutz J."/>
            <person name="Soltis P."/>
            <person name="Soltis D."/>
            <person name="Chen Z.-H."/>
        </authorList>
    </citation>
    <scope>NUCLEOTIDE SEQUENCE</scope>
    <source>
        <strain evidence="9">Whitten #5841</strain>
        <tissue evidence="9">Leaf</tissue>
    </source>
</reference>
<keyword evidence="3 5" id="KW-0863">Zinc-finger</keyword>
<dbReference type="Proteomes" id="UP000825935">
    <property type="component" value="Chromosome 33"/>
</dbReference>
<dbReference type="PANTHER" id="PTHR22870">
    <property type="entry name" value="REGULATOR OF CHROMOSOME CONDENSATION"/>
    <property type="match status" value="1"/>
</dbReference>
<dbReference type="PRINTS" id="PR00633">
    <property type="entry name" value="RCCNDNSATION"/>
</dbReference>
<name>A0A8T2QN74_CERRI</name>
<accession>A0A8T2QN74</accession>
<keyword evidence="1" id="KW-0479">Metal-binding</keyword>
<organism evidence="9 10">
    <name type="scientific">Ceratopteris richardii</name>
    <name type="common">Triangle waterfern</name>
    <dbReference type="NCBI Taxonomy" id="49495"/>
    <lineage>
        <taxon>Eukaryota</taxon>
        <taxon>Viridiplantae</taxon>
        <taxon>Streptophyta</taxon>
        <taxon>Embryophyta</taxon>
        <taxon>Tracheophyta</taxon>
        <taxon>Polypodiopsida</taxon>
        <taxon>Polypodiidae</taxon>
        <taxon>Polypodiales</taxon>
        <taxon>Pteridineae</taxon>
        <taxon>Pteridaceae</taxon>
        <taxon>Parkerioideae</taxon>
        <taxon>Ceratopteris</taxon>
    </lineage>
</organism>
<feature type="repeat" description="RCC1" evidence="6">
    <location>
        <begin position="324"/>
        <end position="375"/>
    </location>
</feature>
<dbReference type="OrthoDB" id="5981550at2759"/>
<dbReference type="InterPro" id="IPR000306">
    <property type="entry name" value="Znf_FYVE"/>
</dbReference>
<feature type="domain" description="FYVE-type" evidence="8">
    <location>
        <begin position="653"/>
        <end position="715"/>
    </location>
</feature>
<dbReference type="InterPro" id="IPR058923">
    <property type="entry name" value="RCC1-like_dom"/>
</dbReference>
<dbReference type="InterPro" id="IPR051210">
    <property type="entry name" value="Ub_ligase/GEF_domain"/>
</dbReference>
<dbReference type="InterPro" id="IPR000408">
    <property type="entry name" value="Reg_chr_condens"/>
</dbReference>
<feature type="region of interest" description="Disordered" evidence="7">
    <location>
        <begin position="167"/>
        <end position="229"/>
    </location>
</feature>
<dbReference type="SUPFAM" id="SSF50985">
    <property type="entry name" value="RCC1/BLIP-II"/>
    <property type="match status" value="1"/>
</dbReference>
<dbReference type="InterPro" id="IPR011011">
    <property type="entry name" value="Znf_FYVE_PHD"/>
</dbReference>
<evidence type="ECO:0000256" key="1">
    <source>
        <dbReference type="ARBA" id="ARBA00022723"/>
    </source>
</evidence>
<evidence type="ECO:0000256" key="3">
    <source>
        <dbReference type="ARBA" id="ARBA00022771"/>
    </source>
</evidence>
<dbReference type="SMART" id="SM00064">
    <property type="entry name" value="FYVE"/>
    <property type="match status" value="1"/>
</dbReference>
<feature type="repeat" description="RCC1" evidence="6">
    <location>
        <begin position="262"/>
        <end position="323"/>
    </location>
</feature>
<dbReference type="SUPFAM" id="SSF50729">
    <property type="entry name" value="PH domain-like"/>
    <property type="match status" value="1"/>
</dbReference>
<feature type="repeat" description="RCC1" evidence="6">
    <location>
        <begin position="493"/>
        <end position="544"/>
    </location>
</feature>
<feature type="repeat" description="RCC1" evidence="6">
    <location>
        <begin position="597"/>
        <end position="648"/>
    </location>
</feature>
<comment type="caution">
    <text evidence="9">The sequence shown here is derived from an EMBL/GenBank/DDBJ whole genome shotgun (WGS) entry which is preliminary data.</text>
</comment>